<dbReference type="EMBL" id="CAMXCT020000057">
    <property type="protein sequence ID" value="CAL1126542.1"/>
    <property type="molecule type" value="Genomic_DNA"/>
</dbReference>
<organism evidence="2">
    <name type="scientific">Cladocopium goreaui</name>
    <dbReference type="NCBI Taxonomy" id="2562237"/>
    <lineage>
        <taxon>Eukaryota</taxon>
        <taxon>Sar</taxon>
        <taxon>Alveolata</taxon>
        <taxon>Dinophyceae</taxon>
        <taxon>Suessiales</taxon>
        <taxon>Symbiodiniaceae</taxon>
        <taxon>Cladocopium</taxon>
    </lineage>
</organism>
<dbReference type="InterPro" id="IPR019446">
    <property type="entry name" value="BMT5-like"/>
</dbReference>
<dbReference type="EMBL" id="CAMXCT010000057">
    <property type="protein sequence ID" value="CAI3973167.1"/>
    <property type="molecule type" value="Genomic_DNA"/>
</dbReference>
<dbReference type="AlphaFoldDB" id="A0A9P1BH10"/>
<dbReference type="Pfam" id="PF10354">
    <property type="entry name" value="BMT5-like"/>
    <property type="match status" value="1"/>
</dbReference>
<dbReference type="GO" id="GO:0070475">
    <property type="term" value="P:rRNA base methylation"/>
    <property type="evidence" value="ECO:0007669"/>
    <property type="project" value="InterPro"/>
</dbReference>
<reference evidence="2" key="1">
    <citation type="submission" date="2022-10" db="EMBL/GenBank/DDBJ databases">
        <authorList>
            <person name="Chen Y."/>
            <person name="Dougan E. K."/>
            <person name="Chan C."/>
            <person name="Rhodes N."/>
            <person name="Thang M."/>
        </authorList>
    </citation>
    <scope>NUCLEOTIDE SEQUENCE</scope>
</reference>
<evidence type="ECO:0000313" key="5">
    <source>
        <dbReference type="Proteomes" id="UP001152797"/>
    </source>
</evidence>
<evidence type="ECO:0000313" key="3">
    <source>
        <dbReference type="EMBL" id="CAL1126542.1"/>
    </source>
</evidence>
<reference evidence="3" key="2">
    <citation type="submission" date="2024-04" db="EMBL/GenBank/DDBJ databases">
        <authorList>
            <person name="Chen Y."/>
            <person name="Shah S."/>
            <person name="Dougan E. K."/>
            <person name="Thang M."/>
            <person name="Chan C."/>
        </authorList>
    </citation>
    <scope>NUCLEOTIDE SEQUENCE [LARGE SCALE GENOMIC DNA]</scope>
</reference>
<sequence>MQKRPYSELDACTVVTAVPPKNNKKVVHTTSSASIQVPEGLDFCLQWRESRLEPCLVEEIQDPASIEYYFGQVCLVCQAVVSVKGWAAHANGKKHRERLMMQPVKLKNEVERPLPSPPFNLLGAEHFLSHGSWSLQDDEGQFPAVLTLGEMDFSFSLAVARLRPPGTALVATSFLAEHDPNEPEVHPSDDGERAAYKRVSLPGMKGALQKNINELNQLGAQVLHSVDATDLQGTLRTQGIEGGFHIVVFPFPRYSLSRAPNPCNSRLLREFFVSAMNGVVLEGGLIQLVMLSSQYEDWDVNGMANDVGMKLTSRVQLPPNFYQPREMSGKPWAPSGAELLTFEAG</sequence>
<proteinExistence type="predicted"/>
<accession>A0A9P1BH10</accession>
<evidence type="ECO:0000313" key="4">
    <source>
        <dbReference type="EMBL" id="CAL4760479.1"/>
    </source>
</evidence>
<gene>
    <name evidence="2" type="ORF">C1SCF055_LOCUS1690</name>
</gene>
<dbReference type="EMBL" id="CAMXCT030000057">
    <property type="protein sequence ID" value="CAL4760479.1"/>
    <property type="molecule type" value="Genomic_DNA"/>
</dbReference>
<name>A0A9P1BH10_9DINO</name>
<comment type="caution">
    <text evidence="2">The sequence shown here is derived from an EMBL/GenBank/DDBJ whole genome shotgun (WGS) entry which is preliminary data.</text>
</comment>
<dbReference type="GO" id="GO:0070042">
    <property type="term" value="F:rRNA (uridine-N3-)-methyltransferase activity"/>
    <property type="evidence" value="ECO:0007669"/>
    <property type="project" value="InterPro"/>
</dbReference>
<protein>
    <submittedName>
        <fullName evidence="4">25S rRNA (Uridine-N(3))-methyltransferase BMT5-like domain-containing protein</fullName>
    </submittedName>
</protein>
<dbReference type="Proteomes" id="UP001152797">
    <property type="component" value="Unassembled WGS sequence"/>
</dbReference>
<feature type="domain" description="25S rRNA (uridine-N(3))-methyltransferase BMT5-like" evidence="1">
    <location>
        <begin position="208"/>
        <end position="322"/>
    </location>
</feature>
<evidence type="ECO:0000259" key="1">
    <source>
        <dbReference type="Pfam" id="PF10354"/>
    </source>
</evidence>
<keyword evidence="5" id="KW-1185">Reference proteome</keyword>
<evidence type="ECO:0000313" key="2">
    <source>
        <dbReference type="EMBL" id="CAI3973167.1"/>
    </source>
</evidence>
<dbReference type="OrthoDB" id="273345at2759"/>